<sequence length="117" mass="12362">MPPAARPATISELAAAAKADPDAASPAKQPLKYYLRRAETHKSGGKALAHDAGLDLERAFIEYARAATLIVETIPSHRDYATELTEPQRENLTAVSTNTCGCKLCGHGAGMASQRSA</sequence>
<comment type="caution">
    <text evidence="1">The sequence shown here is derived from an EMBL/GenBank/DDBJ whole genome shotgun (WGS) entry which is preliminary data.</text>
</comment>
<name>A0AAD6UKB2_9AGAR</name>
<protein>
    <recommendedName>
        <fullName evidence="3">USP8 dimerisation domain-containing protein</fullName>
    </recommendedName>
</protein>
<evidence type="ECO:0000313" key="1">
    <source>
        <dbReference type="EMBL" id="KAJ7187542.1"/>
    </source>
</evidence>
<proteinExistence type="predicted"/>
<dbReference type="AlphaFoldDB" id="A0AAD6UKB2"/>
<dbReference type="Gene3D" id="1.20.58.80">
    <property type="entry name" value="Phosphotransferase system, lactose/cellobiose-type IIA subunit"/>
    <property type="match status" value="1"/>
</dbReference>
<evidence type="ECO:0000313" key="2">
    <source>
        <dbReference type="Proteomes" id="UP001219525"/>
    </source>
</evidence>
<dbReference type="EMBL" id="JARJCW010000194">
    <property type="protein sequence ID" value="KAJ7187542.1"/>
    <property type="molecule type" value="Genomic_DNA"/>
</dbReference>
<accession>A0AAD6UKB2</accession>
<gene>
    <name evidence="1" type="ORF">GGX14DRAFT_383488</name>
</gene>
<reference evidence="1" key="1">
    <citation type="submission" date="2023-03" db="EMBL/GenBank/DDBJ databases">
        <title>Massive genome expansion in bonnet fungi (Mycena s.s.) driven by repeated elements and novel gene families across ecological guilds.</title>
        <authorList>
            <consortium name="Lawrence Berkeley National Laboratory"/>
            <person name="Harder C.B."/>
            <person name="Miyauchi S."/>
            <person name="Viragh M."/>
            <person name="Kuo A."/>
            <person name="Thoen E."/>
            <person name="Andreopoulos B."/>
            <person name="Lu D."/>
            <person name="Skrede I."/>
            <person name="Drula E."/>
            <person name="Henrissat B."/>
            <person name="Morin E."/>
            <person name="Kohler A."/>
            <person name="Barry K."/>
            <person name="LaButti K."/>
            <person name="Morin E."/>
            <person name="Salamov A."/>
            <person name="Lipzen A."/>
            <person name="Mereny Z."/>
            <person name="Hegedus B."/>
            <person name="Baldrian P."/>
            <person name="Stursova M."/>
            <person name="Weitz H."/>
            <person name="Taylor A."/>
            <person name="Grigoriev I.V."/>
            <person name="Nagy L.G."/>
            <person name="Martin F."/>
            <person name="Kauserud H."/>
        </authorList>
    </citation>
    <scope>NUCLEOTIDE SEQUENCE</scope>
    <source>
        <strain evidence="1">9144</strain>
    </source>
</reference>
<evidence type="ECO:0008006" key="3">
    <source>
        <dbReference type="Google" id="ProtNLM"/>
    </source>
</evidence>
<keyword evidence="2" id="KW-1185">Reference proteome</keyword>
<dbReference type="Proteomes" id="UP001219525">
    <property type="component" value="Unassembled WGS sequence"/>
</dbReference>
<organism evidence="1 2">
    <name type="scientific">Mycena pura</name>
    <dbReference type="NCBI Taxonomy" id="153505"/>
    <lineage>
        <taxon>Eukaryota</taxon>
        <taxon>Fungi</taxon>
        <taxon>Dikarya</taxon>
        <taxon>Basidiomycota</taxon>
        <taxon>Agaricomycotina</taxon>
        <taxon>Agaricomycetes</taxon>
        <taxon>Agaricomycetidae</taxon>
        <taxon>Agaricales</taxon>
        <taxon>Marasmiineae</taxon>
        <taxon>Mycenaceae</taxon>
        <taxon>Mycena</taxon>
    </lineage>
</organism>